<dbReference type="SMART" id="SM00739">
    <property type="entry name" value="KOW"/>
    <property type="match status" value="1"/>
</dbReference>
<sequence>MFALRQHHLVEAQWHLALCKPNQHKAAQHSLERIGCDVFIPRHRAERRWRGKVIAQERPIFAGYIFFAMDPAHPSWPKVKSARGVSRVVTSASGAPAIVPPQVVAGLMARCDPEGLLQPEIAEFGAGDTIRIVSGPFADFVTSVESIDSDARLHVLLDLLGRPTRVKLDPASTSILQD</sequence>
<comment type="caution">
    <text evidence="6">The sequence shown here is derived from an EMBL/GenBank/DDBJ whole genome shotgun (WGS) entry which is preliminary data.</text>
</comment>
<dbReference type="Proteomes" id="UP001265259">
    <property type="component" value="Unassembled WGS sequence"/>
</dbReference>
<dbReference type="EMBL" id="JAVRHL010000001">
    <property type="protein sequence ID" value="MDT0681267.1"/>
    <property type="molecule type" value="Genomic_DNA"/>
</dbReference>
<organism evidence="6 7">
    <name type="scientific">Tropicimonas omnivorans</name>
    <dbReference type="NCBI Taxonomy" id="3075590"/>
    <lineage>
        <taxon>Bacteria</taxon>
        <taxon>Pseudomonadati</taxon>
        <taxon>Pseudomonadota</taxon>
        <taxon>Alphaproteobacteria</taxon>
        <taxon>Rhodobacterales</taxon>
        <taxon>Roseobacteraceae</taxon>
        <taxon>Tropicimonas</taxon>
    </lineage>
</organism>
<dbReference type="PANTHER" id="PTHR30265">
    <property type="entry name" value="RHO-INTERACTING TRANSCRIPTION TERMINATION FACTOR NUSG"/>
    <property type="match status" value="1"/>
</dbReference>
<dbReference type="RefSeq" id="WP_311688817.1">
    <property type="nucleotide sequence ID" value="NZ_JAVRHL010000001.1"/>
</dbReference>
<evidence type="ECO:0000256" key="2">
    <source>
        <dbReference type="ARBA" id="ARBA00023015"/>
    </source>
</evidence>
<dbReference type="Pfam" id="PF02357">
    <property type="entry name" value="NusG"/>
    <property type="match status" value="1"/>
</dbReference>
<name>A0ABU3DDP1_9RHOB</name>
<feature type="domain" description="NusG-like N-terminal" evidence="4">
    <location>
        <begin position="11"/>
        <end position="111"/>
    </location>
</feature>
<dbReference type="InterPro" id="IPR036735">
    <property type="entry name" value="NGN_dom_sf"/>
</dbReference>
<evidence type="ECO:0000313" key="6">
    <source>
        <dbReference type="EMBL" id="MDT0681267.1"/>
    </source>
</evidence>
<evidence type="ECO:0000259" key="4">
    <source>
        <dbReference type="SMART" id="SM00738"/>
    </source>
</evidence>
<dbReference type="InterPro" id="IPR005824">
    <property type="entry name" value="KOW"/>
</dbReference>
<evidence type="ECO:0000313" key="7">
    <source>
        <dbReference type="Proteomes" id="UP001265259"/>
    </source>
</evidence>
<accession>A0ABU3DDP1</accession>
<evidence type="ECO:0000259" key="5">
    <source>
        <dbReference type="SMART" id="SM00739"/>
    </source>
</evidence>
<dbReference type="PANTHER" id="PTHR30265:SF7">
    <property type="entry name" value="TRANSCRIPTION ANTITERMINATION PROTEIN RFAH"/>
    <property type="match status" value="1"/>
</dbReference>
<keyword evidence="7" id="KW-1185">Reference proteome</keyword>
<evidence type="ECO:0000256" key="1">
    <source>
        <dbReference type="ARBA" id="ARBA00022814"/>
    </source>
</evidence>
<dbReference type="InterPro" id="IPR008991">
    <property type="entry name" value="Translation_prot_SH3-like_sf"/>
</dbReference>
<keyword evidence="1" id="KW-0889">Transcription antitermination</keyword>
<dbReference type="CDD" id="cd06091">
    <property type="entry name" value="KOW_NusG"/>
    <property type="match status" value="1"/>
</dbReference>
<keyword evidence="2" id="KW-0805">Transcription regulation</keyword>
<dbReference type="SUPFAM" id="SSF50104">
    <property type="entry name" value="Translation proteins SH3-like domain"/>
    <property type="match status" value="1"/>
</dbReference>
<dbReference type="InterPro" id="IPR043425">
    <property type="entry name" value="NusG-like"/>
</dbReference>
<protein>
    <submittedName>
        <fullName evidence="6">Transcription termination/antitermination NusG family protein</fullName>
    </submittedName>
</protein>
<dbReference type="InterPro" id="IPR006645">
    <property type="entry name" value="NGN-like_dom"/>
</dbReference>
<feature type="domain" description="KOW" evidence="5">
    <location>
        <begin position="123"/>
        <end position="150"/>
    </location>
</feature>
<keyword evidence="3" id="KW-0804">Transcription</keyword>
<dbReference type="SMART" id="SM00738">
    <property type="entry name" value="NGN"/>
    <property type="match status" value="1"/>
</dbReference>
<gene>
    <name evidence="6" type="ORF">RM543_01120</name>
</gene>
<proteinExistence type="predicted"/>
<evidence type="ECO:0000256" key="3">
    <source>
        <dbReference type="ARBA" id="ARBA00023163"/>
    </source>
</evidence>
<dbReference type="SUPFAM" id="SSF82679">
    <property type="entry name" value="N-utilization substance G protein NusG, N-terminal domain"/>
    <property type="match status" value="1"/>
</dbReference>
<reference evidence="6 7" key="1">
    <citation type="submission" date="2023-09" db="EMBL/GenBank/DDBJ databases">
        <authorList>
            <person name="Rey-Velasco X."/>
        </authorList>
    </citation>
    <scope>NUCLEOTIDE SEQUENCE [LARGE SCALE GENOMIC DNA]</scope>
    <source>
        <strain evidence="6 7">F158</strain>
    </source>
</reference>
<dbReference type="Gene3D" id="3.30.70.940">
    <property type="entry name" value="NusG, N-terminal domain"/>
    <property type="match status" value="1"/>
</dbReference>